<dbReference type="Pfam" id="PF20636">
    <property type="entry name" value="SMN_G2-BD"/>
    <property type="match status" value="1"/>
</dbReference>
<name>A0A914BPB3_PATMI</name>
<keyword evidence="5" id="KW-0507">mRNA processing</keyword>
<dbReference type="Gene3D" id="2.30.30.140">
    <property type="match status" value="1"/>
</dbReference>
<dbReference type="CDD" id="cd20398">
    <property type="entry name" value="Tudor_SMN"/>
    <property type="match status" value="1"/>
</dbReference>
<dbReference type="GO" id="GO:0008380">
    <property type="term" value="P:RNA splicing"/>
    <property type="evidence" value="ECO:0007669"/>
    <property type="project" value="UniProtKB-KW"/>
</dbReference>
<dbReference type="SMART" id="SM00333">
    <property type="entry name" value="TUDOR"/>
    <property type="match status" value="1"/>
</dbReference>
<evidence type="ECO:0000256" key="4">
    <source>
        <dbReference type="ARBA" id="ARBA00022490"/>
    </source>
</evidence>
<dbReference type="PANTHER" id="PTHR39267:SF1">
    <property type="entry name" value="SURVIVAL MOTOR NEURON PROTEIN"/>
    <property type="match status" value="1"/>
</dbReference>
<evidence type="ECO:0000256" key="3">
    <source>
        <dbReference type="ARBA" id="ARBA00005371"/>
    </source>
</evidence>
<proteinExistence type="inferred from homology"/>
<dbReference type="AlphaFoldDB" id="A0A914BPB3"/>
<dbReference type="InterPro" id="IPR049481">
    <property type="entry name" value="SMN_G2-BD"/>
</dbReference>
<evidence type="ECO:0000256" key="2">
    <source>
        <dbReference type="ARBA" id="ARBA00004408"/>
    </source>
</evidence>
<dbReference type="OMA" id="MSMLTAW"/>
<evidence type="ECO:0000256" key="1">
    <source>
        <dbReference type="ARBA" id="ARBA00004216"/>
    </source>
</evidence>
<dbReference type="InterPro" id="IPR047298">
    <property type="entry name" value="Tudor_SMN_eumet"/>
</dbReference>
<dbReference type="CDD" id="cd22852">
    <property type="entry name" value="SMN_C"/>
    <property type="match status" value="1"/>
</dbReference>
<keyword evidence="4" id="KW-0963">Cytoplasm</keyword>
<keyword evidence="7" id="KW-0539">Nucleus</keyword>
<evidence type="ECO:0000256" key="6">
    <source>
        <dbReference type="ARBA" id="ARBA00023187"/>
    </source>
</evidence>
<evidence type="ECO:0000313" key="11">
    <source>
        <dbReference type="EnsemblMetazoa" id="XP_038077800.1"/>
    </source>
</evidence>
<dbReference type="RefSeq" id="XP_038077800.1">
    <property type="nucleotide sequence ID" value="XM_038221872.1"/>
</dbReference>
<dbReference type="InterPro" id="IPR002999">
    <property type="entry name" value="Tudor"/>
</dbReference>
<dbReference type="Proteomes" id="UP000887568">
    <property type="component" value="Unplaced"/>
</dbReference>
<feature type="compositionally biased region" description="Polar residues" evidence="9">
    <location>
        <begin position="312"/>
        <end position="325"/>
    </location>
</feature>
<dbReference type="SUPFAM" id="SSF63748">
    <property type="entry name" value="Tudor/PWWP/MBT"/>
    <property type="match status" value="1"/>
</dbReference>
<feature type="region of interest" description="Disordered" evidence="9">
    <location>
        <begin position="139"/>
        <end position="191"/>
    </location>
</feature>
<dbReference type="GO" id="GO:0006397">
    <property type="term" value="P:mRNA processing"/>
    <property type="evidence" value="ECO:0007669"/>
    <property type="project" value="UniProtKB-KW"/>
</dbReference>
<comment type="subcellular location">
    <subcellularLocation>
        <location evidence="1">Cytoplasm</location>
        <location evidence="1">Myofibril</location>
        <location evidence="1">Sarcomere</location>
        <location evidence="1">Z line</location>
    </subcellularLocation>
    <subcellularLocation>
        <location evidence="2">Nucleus</location>
        <location evidence="2">Cajal body</location>
    </subcellularLocation>
    <subcellularLocation>
        <location evidence="8">Nucleus</location>
        <location evidence="8">Gem</location>
    </subcellularLocation>
</comment>
<dbReference type="GO" id="GO:0030018">
    <property type="term" value="C:Z disc"/>
    <property type="evidence" value="ECO:0007669"/>
    <property type="project" value="UniProtKB-SubCell"/>
</dbReference>
<evidence type="ECO:0000256" key="7">
    <source>
        <dbReference type="ARBA" id="ARBA00023242"/>
    </source>
</evidence>
<dbReference type="OrthoDB" id="197400at2759"/>
<evidence type="ECO:0000313" key="12">
    <source>
        <dbReference type="Proteomes" id="UP000887568"/>
    </source>
</evidence>
<keyword evidence="12" id="KW-1185">Reference proteome</keyword>
<dbReference type="Pfam" id="PF20635">
    <property type="entry name" value="SMN_YG-box"/>
    <property type="match status" value="1"/>
</dbReference>
<organism evidence="11 12">
    <name type="scientific">Patiria miniata</name>
    <name type="common">Bat star</name>
    <name type="synonym">Asterina miniata</name>
    <dbReference type="NCBI Taxonomy" id="46514"/>
    <lineage>
        <taxon>Eukaryota</taxon>
        <taxon>Metazoa</taxon>
        <taxon>Echinodermata</taxon>
        <taxon>Eleutherozoa</taxon>
        <taxon>Asterozoa</taxon>
        <taxon>Asteroidea</taxon>
        <taxon>Valvatacea</taxon>
        <taxon>Valvatida</taxon>
        <taxon>Asterinidae</taxon>
        <taxon>Patiria</taxon>
    </lineage>
</organism>
<feature type="region of interest" description="Disordered" evidence="9">
    <location>
        <begin position="1"/>
        <end position="21"/>
    </location>
</feature>
<dbReference type="EnsemblMetazoa" id="XM_038221872.1">
    <property type="protein sequence ID" value="XP_038077800.1"/>
    <property type="gene ID" value="LOC119745497"/>
</dbReference>
<dbReference type="Pfam" id="PF06003">
    <property type="entry name" value="SMN_Tudor"/>
    <property type="match status" value="1"/>
</dbReference>
<feature type="region of interest" description="Disordered" evidence="9">
    <location>
        <begin position="41"/>
        <end position="84"/>
    </location>
</feature>
<protein>
    <recommendedName>
        <fullName evidence="10">Tudor domain-containing protein</fullName>
    </recommendedName>
</protein>
<dbReference type="GO" id="GO:0097504">
    <property type="term" value="C:Gemini of Cajal bodies"/>
    <property type="evidence" value="ECO:0007669"/>
    <property type="project" value="UniProtKB-SubCell"/>
</dbReference>
<accession>A0A914BPB3</accession>
<feature type="domain" description="Tudor" evidence="10">
    <location>
        <begin position="85"/>
        <end position="145"/>
    </location>
</feature>
<evidence type="ECO:0000256" key="8">
    <source>
        <dbReference type="ARBA" id="ARBA00034695"/>
    </source>
</evidence>
<dbReference type="InterPro" id="IPR040424">
    <property type="entry name" value="Smn1"/>
</dbReference>
<dbReference type="PANTHER" id="PTHR39267">
    <property type="entry name" value="SURVIVAL MOTOR NEURON-LIKE PROTEIN 1"/>
    <property type="match status" value="1"/>
</dbReference>
<dbReference type="CDD" id="cd22851">
    <property type="entry name" value="SMN_N"/>
    <property type="match status" value="1"/>
</dbReference>
<evidence type="ECO:0000256" key="5">
    <source>
        <dbReference type="ARBA" id="ARBA00022664"/>
    </source>
</evidence>
<dbReference type="GeneID" id="119745497"/>
<evidence type="ECO:0000259" key="10">
    <source>
        <dbReference type="PROSITE" id="PS50304"/>
    </source>
</evidence>
<sequence>MNDNSETVAFRTEKSDDNDLSDIWDDTALIKAYDKAIKSIRGGGGARASNEESGGAESGRKSASRSGRRKKRKHWSHKKNKKKRTWQVGDRCRAIYTEDEYIYDAMIKLIDRDRATCWITFVGYGNEEEKDLDDLMSAGSEAASPTRPVNGDFEAGYDSMEYPNHNQSPAPSGSEVRGHTHNAHHHDNHWQPTHQSFMPLGPPPMHWPPHPMTHGFTPPGFPPYPPFHGSGYMPQGLAMPVPPIPSSLPPPPPLPISPEVHQGDEEALHAMLMSWYMSGYHTGYYQGLKQARSTSQSASPKNQDSHMRPATGGQSRPRNSGAQSR</sequence>
<reference evidence="11" key="1">
    <citation type="submission" date="2022-11" db="UniProtKB">
        <authorList>
            <consortium name="EnsemblMetazoa"/>
        </authorList>
    </citation>
    <scope>IDENTIFICATION</scope>
</reference>
<evidence type="ECO:0000256" key="9">
    <source>
        <dbReference type="SAM" id="MobiDB-lite"/>
    </source>
</evidence>
<dbReference type="GO" id="GO:0003723">
    <property type="term" value="F:RNA binding"/>
    <property type="evidence" value="ECO:0007669"/>
    <property type="project" value="InterPro"/>
</dbReference>
<dbReference type="Gene3D" id="3.40.190.10">
    <property type="entry name" value="Periplasmic binding protein-like II"/>
    <property type="match status" value="1"/>
</dbReference>
<dbReference type="GO" id="GO:0015030">
    <property type="term" value="C:Cajal body"/>
    <property type="evidence" value="ECO:0007669"/>
    <property type="project" value="UniProtKB-SubCell"/>
</dbReference>
<keyword evidence="6" id="KW-0508">mRNA splicing</keyword>
<dbReference type="InterPro" id="IPR010304">
    <property type="entry name" value="SMN_Tudor"/>
</dbReference>
<dbReference type="InterPro" id="IPR047313">
    <property type="entry name" value="SMN_C"/>
</dbReference>
<dbReference type="PROSITE" id="PS50304">
    <property type="entry name" value="TUDOR"/>
    <property type="match status" value="1"/>
</dbReference>
<feature type="compositionally biased region" description="Polar residues" evidence="9">
    <location>
        <begin position="291"/>
        <end position="302"/>
    </location>
</feature>
<comment type="similarity">
    <text evidence="3">Belongs to the SMN family.</text>
</comment>
<feature type="region of interest" description="Disordered" evidence="9">
    <location>
        <begin position="289"/>
        <end position="325"/>
    </location>
</feature>
<feature type="compositionally biased region" description="Basic residues" evidence="9">
    <location>
        <begin position="62"/>
        <end position="84"/>
    </location>
</feature>